<accession>A0A0A0BFR8</accession>
<dbReference type="RefSeq" id="WP_052094114.1">
    <property type="nucleotide sequence ID" value="NZ_JADFAB010000002.1"/>
</dbReference>
<keyword evidence="1" id="KW-0732">Signal</keyword>
<dbReference type="EMBL" id="JRQD01000004">
    <property type="protein sequence ID" value="KGM06705.1"/>
    <property type="molecule type" value="Genomic_DNA"/>
</dbReference>
<feature type="signal peptide" evidence="1">
    <location>
        <begin position="1"/>
        <end position="23"/>
    </location>
</feature>
<gene>
    <name evidence="2" type="ORF">LP43_1929</name>
</gene>
<organism evidence="2 3">
    <name type="scientific">Methylophaga thiooxydans</name>
    <dbReference type="NCBI Taxonomy" id="392484"/>
    <lineage>
        <taxon>Bacteria</taxon>
        <taxon>Pseudomonadati</taxon>
        <taxon>Pseudomonadota</taxon>
        <taxon>Gammaproteobacteria</taxon>
        <taxon>Thiotrichales</taxon>
        <taxon>Piscirickettsiaceae</taxon>
        <taxon>Methylophaga</taxon>
    </lineage>
</organism>
<reference evidence="2 3" key="1">
    <citation type="submission" date="2014-09" db="EMBL/GenBank/DDBJ databases">
        <authorList>
            <person name="Grob C."/>
            <person name="Taubert M."/>
            <person name="Howat A.M."/>
            <person name="Burns O.J."/>
            <person name="Dixon J.L."/>
            <person name="Chen Y."/>
            <person name="Murrell J.C."/>
        </authorList>
    </citation>
    <scope>NUCLEOTIDE SEQUENCE [LARGE SCALE GENOMIC DNA]</scope>
    <source>
        <strain evidence="2">L4</strain>
    </source>
</reference>
<evidence type="ECO:0000313" key="2">
    <source>
        <dbReference type="EMBL" id="KGM06705.1"/>
    </source>
</evidence>
<name>A0A0A0BFR8_9GAMM</name>
<sequence length="514" mass="57635">MKQSSLARMIPLCIAMTSPVAVMAEANLTDLTAGDPFYYTSDQYISKDNKEKTLLGIGRPGKTHSQIPHLPVYYGYMNTNSTYRFVNVVEQVFTMIGEGKHGLWRIQEKGTVRQYLKKGAKGLPDGADLNAPENQKIIESNYSAYLPNESWSGYKYPDQKLNDAGTLNFIDLPITHATFDGKYQQHEPIDLPNWYCTMSANDYPYAKKAMNFAFNQPAEGQIGPLGKRAGLDIKENYRKVLRLKSFPDARSWVNVGQKGKDALHVKWEAVDTSKTQAEYYLVERPFFNKPYLFVTAVYDNVDNADHSYVRPDGEYYASLKNKEVKLKTEVTQQPRFHLEKGGQARAIGLPIYGVHHPDRHSFGGGGACPLKGGDWGRYPDTSGGSGWPTQYEEVTPLCDSVLVDIKFFANLDGRDWNDPNKYLANAGVGTKQVTYKVQPGHYGVFTDHYNTSNDITNADSQEIPAELTLTFPEVSPVVTYNDPPVLDMAQGMVPSESTMCRPVMQASLDEEFKK</sequence>
<evidence type="ECO:0000313" key="3">
    <source>
        <dbReference type="Proteomes" id="UP000029999"/>
    </source>
</evidence>
<evidence type="ECO:0000256" key="1">
    <source>
        <dbReference type="SAM" id="SignalP"/>
    </source>
</evidence>
<comment type="caution">
    <text evidence="2">The sequence shown here is derived from an EMBL/GenBank/DDBJ whole genome shotgun (WGS) entry which is preliminary data.</text>
</comment>
<protein>
    <submittedName>
        <fullName evidence="2">Uncharacterized protein</fullName>
    </submittedName>
</protein>
<dbReference type="Proteomes" id="UP000029999">
    <property type="component" value="Unassembled WGS sequence"/>
</dbReference>
<dbReference type="STRING" id="392484.LP43_1929"/>
<dbReference type="AlphaFoldDB" id="A0A0A0BFR8"/>
<feature type="chain" id="PRO_5001967173" evidence="1">
    <location>
        <begin position="24"/>
        <end position="514"/>
    </location>
</feature>
<proteinExistence type="predicted"/>